<dbReference type="HOGENOM" id="CLU_018674_0_0_9"/>
<dbReference type="InterPro" id="IPR006197">
    <property type="entry name" value="Peptidase_S24_LexA"/>
</dbReference>
<dbReference type="SUPFAM" id="SSF51306">
    <property type="entry name" value="LexA/Signal peptidase"/>
    <property type="match status" value="1"/>
</dbReference>
<name>M1MGD5_9CLOT</name>
<dbReference type="PANTHER" id="PTHR33516">
    <property type="entry name" value="LEXA REPRESSOR"/>
    <property type="match status" value="1"/>
</dbReference>
<dbReference type="InterPro" id="IPR027417">
    <property type="entry name" value="P-loop_NTPase"/>
</dbReference>
<feature type="compositionally biased region" description="Basic residues" evidence="13">
    <location>
        <begin position="1"/>
        <end position="11"/>
    </location>
</feature>
<evidence type="ECO:0000256" key="7">
    <source>
        <dbReference type="ARBA" id="ARBA00023015"/>
    </source>
</evidence>
<keyword evidence="2" id="KW-0678">Repressor</keyword>
<keyword evidence="4" id="KW-0227">DNA damage</keyword>
<evidence type="ECO:0000256" key="12">
    <source>
        <dbReference type="RuleBase" id="RU003991"/>
    </source>
</evidence>
<dbReference type="eggNOG" id="COG1974">
    <property type="taxonomic scope" value="Bacteria"/>
</dbReference>
<gene>
    <name evidence="15" type="primary">lexA1</name>
    <name evidence="15" type="ORF">Cspa_c32230</name>
</gene>
<evidence type="ECO:0000313" key="15">
    <source>
        <dbReference type="EMBL" id="AGF56984.1"/>
    </source>
</evidence>
<evidence type="ECO:0000313" key="16">
    <source>
        <dbReference type="Proteomes" id="UP000011728"/>
    </source>
</evidence>
<evidence type="ECO:0000256" key="11">
    <source>
        <dbReference type="ARBA" id="ARBA00023236"/>
    </source>
</evidence>
<protein>
    <submittedName>
        <fullName evidence="15">LexA repressor LexA</fullName>
        <ecNumber evidence="15">3.4.21.88</ecNumber>
    </submittedName>
</protein>
<dbReference type="RefSeq" id="WP_015393302.1">
    <property type="nucleotide sequence ID" value="NC_020291.1"/>
</dbReference>
<dbReference type="Gene3D" id="3.40.50.300">
    <property type="entry name" value="P-loop containing nucleotide triphosphate hydrolases"/>
    <property type="match status" value="1"/>
</dbReference>
<dbReference type="Gene3D" id="2.10.109.10">
    <property type="entry name" value="Umud Fragment, subunit A"/>
    <property type="match status" value="1"/>
</dbReference>
<feature type="domain" description="Peptidase S24/S26A/S26B/S26C" evidence="14">
    <location>
        <begin position="387"/>
        <end position="502"/>
    </location>
</feature>
<comment type="similarity">
    <text evidence="1 12">Belongs to the peptidase S24 family.</text>
</comment>
<dbReference type="EMBL" id="CP004121">
    <property type="protein sequence ID" value="AGF56984.1"/>
    <property type="molecule type" value="Genomic_DNA"/>
</dbReference>
<dbReference type="KEGG" id="csr:Cspa_c32230"/>
<dbReference type="STRING" id="36745.CLSAP_30310"/>
<evidence type="ECO:0000259" key="14">
    <source>
        <dbReference type="Pfam" id="PF00717"/>
    </source>
</evidence>
<keyword evidence="7" id="KW-0805">Transcription regulation</keyword>
<feature type="region of interest" description="Disordered" evidence="13">
    <location>
        <begin position="1"/>
        <end position="22"/>
    </location>
</feature>
<dbReference type="GO" id="GO:0009432">
    <property type="term" value="P:SOS response"/>
    <property type="evidence" value="ECO:0007669"/>
    <property type="project" value="UniProtKB-KW"/>
</dbReference>
<dbReference type="PATRIC" id="fig|931276.5.peg.3245"/>
<dbReference type="GO" id="GO:0006281">
    <property type="term" value="P:DNA repair"/>
    <property type="evidence" value="ECO:0007669"/>
    <property type="project" value="UniProtKB-KW"/>
</dbReference>
<dbReference type="Proteomes" id="UP000011728">
    <property type="component" value="Chromosome"/>
</dbReference>
<dbReference type="InterPro" id="IPR039418">
    <property type="entry name" value="LexA-like"/>
</dbReference>
<dbReference type="NCBIfam" id="TIGR00498">
    <property type="entry name" value="lexA"/>
    <property type="match status" value="1"/>
</dbReference>
<evidence type="ECO:0000256" key="5">
    <source>
        <dbReference type="ARBA" id="ARBA00022801"/>
    </source>
</evidence>
<dbReference type="EC" id="3.4.21.88" evidence="15"/>
<evidence type="ECO:0000256" key="6">
    <source>
        <dbReference type="ARBA" id="ARBA00022813"/>
    </source>
</evidence>
<keyword evidence="16" id="KW-1185">Reference proteome</keyword>
<evidence type="ECO:0000256" key="10">
    <source>
        <dbReference type="ARBA" id="ARBA00023204"/>
    </source>
</evidence>
<keyword evidence="6 12" id="KW-0068">Autocatalytic cleavage</keyword>
<evidence type="ECO:0000256" key="3">
    <source>
        <dbReference type="ARBA" id="ARBA00022705"/>
    </source>
</evidence>
<sequence length="507" mass="58522">MEFNRKQKKIINSKPNGPMLIKGENSTGKTTAYVNKIPTLLNNYCINKNDRILIATNSEEHSKFISFVYDNMDSEKYHQNSFFDADNTNKLEISTISSLIQYYFNQYETEHKIKLIEASITECEVQLKKAIEVIKQKYTKEKFDIFDASYTKFIFEEITWIKASGLNSIEEYQNVPRKSRINEITGNKKILRKNSKLRHAIYDIVIEYNNNLNKINKIDLQDKASFALKSATNNKTKAFTHIFIDNSEILTKVELDLLKTIHNQTHYSSITFIFNIGEKPTLNAWISDGKAFSSLGYDMKGKSITLTEHYDHEVNEDYTTKVENYDMIESNTTPQNTDSYLTLNPIEYIDLKRNVSHKFIKDPDALDEIYIKYNGIEEKVVDTINIPVFNEIAAGSPILMNDSIEDNYLLPKEWIRNTKDTFILKVKGDSMINKNIYDGDLVVINKQPFPNVKDIVAVDINGEATLKTYKKIHGQVVLMPENEKYDPIIIEDQEVHFLGVAIGLIKN</sequence>
<organism evidence="15 16">
    <name type="scientific">Clostridium saccharoperbutylacetonicum N1-4(HMT)</name>
    <dbReference type="NCBI Taxonomy" id="931276"/>
    <lineage>
        <taxon>Bacteria</taxon>
        <taxon>Bacillati</taxon>
        <taxon>Bacillota</taxon>
        <taxon>Clostridia</taxon>
        <taxon>Eubacteriales</taxon>
        <taxon>Clostridiaceae</taxon>
        <taxon>Clostridium</taxon>
    </lineage>
</organism>
<proteinExistence type="inferred from homology"/>
<dbReference type="InterPro" id="IPR036286">
    <property type="entry name" value="LexA/Signal_pep-like_sf"/>
</dbReference>
<reference evidence="15 16" key="1">
    <citation type="submission" date="2013-02" db="EMBL/GenBank/DDBJ databases">
        <title>Genome sequence of Clostridium saccharoperbutylacetonicum N1-4(HMT).</title>
        <authorList>
            <person name="Poehlein A."/>
            <person name="Daniel R."/>
        </authorList>
    </citation>
    <scope>NUCLEOTIDE SEQUENCE [LARGE SCALE GENOMIC DNA]</scope>
    <source>
        <strain evidence="16">N1-4(HMT)</strain>
    </source>
</reference>
<dbReference type="AlphaFoldDB" id="M1MGD5"/>
<evidence type="ECO:0000256" key="13">
    <source>
        <dbReference type="SAM" id="MobiDB-lite"/>
    </source>
</evidence>
<keyword evidence="3" id="KW-0235">DNA replication</keyword>
<dbReference type="GO" id="GO:0003677">
    <property type="term" value="F:DNA binding"/>
    <property type="evidence" value="ECO:0007669"/>
    <property type="project" value="UniProtKB-KW"/>
</dbReference>
<evidence type="ECO:0000256" key="9">
    <source>
        <dbReference type="ARBA" id="ARBA00023163"/>
    </source>
</evidence>
<dbReference type="PANTHER" id="PTHR33516:SF2">
    <property type="entry name" value="LEXA REPRESSOR-RELATED"/>
    <property type="match status" value="1"/>
</dbReference>
<dbReference type="GO" id="GO:0004252">
    <property type="term" value="F:serine-type endopeptidase activity"/>
    <property type="evidence" value="ECO:0007669"/>
    <property type="project" value="UniProtKB-EC"/>
</dbReference>
<dbReference type="GO" id="GO:0006260">
    <property type="term" value="P:DNA replication"/>
    <property type="evidence" value="ECO:0007669"/>
    <property type="project" value="UniProtKB-KW"/>
</dbReference>
<keyword evidence="11" id="KW-0742">SOS response</keyword>
<keyword evidence="10" id="KW-0234">DNA repair</keyword>
<evidence type="ECO:0000256" key="1">
    <source>
        <dbReference type="ARBA" id="ARBA00007484"/>
    </source>
</evidence>
<dbReference type="InterPro" id="IPR015927">
    <property type="entry name" value="Peptidase_S24_S26A/B/C"/>
</dbReference>
<evidence type="ECO:0000256" key="8">
    <source>
        <dbReference type="ARBA" id="ARBA00023125"/>
    </source>
</evidence>
<keyword evidence="9" id="KW-0804">Transcription</keyword>
<dbReference type="InterPro" id="IPR006200">
    <property type="entry name" value="LexA"/>
</dbReference>
<accession>M1MGD5</accession>
<dbReference type="InterPro" id="IPR050077">
    <property type="entry name" value="LexA_repressor"/>
</dbReference>
<keyword evidence="5 12" id="KW-0378">Hydrolase</keyword>
<dbReference type="Pfam" id="PF00717">
    <property type="entry name" value="Peptidase_S24"/>
    <property type="match status" value="1"/>
</dbReference>
<evidence type="ECO:0000256" key="2">
    <source>
        <dbReference type="ARBA" id="ARBA00022491"/>
    </source>
</evidence>
<dbReference type="CDD" id="cd06529">
    <property type="entry name" value="S24_LexA-like"/>
    <property type="match status" value="1"/>
</dbReference>
<keyword evidence="8" id="KW-0238">DNA-binding</keyword>
<evidence type="ECO:0000256" key="4">
    <source>
        <dbReference type="ARBA" id="ARBA00022763"/>
    </source>
</evidence>
<dbReference type="SUPFAM" id="SSF52540">
    <property type="entry name" value="P-loop containing nucleoside triphosphate hydrolases"/>
    <property type="match status" value="1"/>
</dbReference>
<dbReference type="PRINTS" id="PR00726">
    <property type="entry name" value="LEXASERPTASE"/>
</dbReference>
<dbReference type="GO" id="GO:0045892">
    <property type="term" value="P:negative regulation of DNA-templated transcription"/>
    <property type="evidence" value="ECO:0007669"/>
    <property type="project" value="InterPro"/>
</dbReference>